<reference evidence="2 3" key="1">
    <citation type="submission" date="2013-09" db="EMBL/GenBank/DDBJ databases">
        <title>Corchorus capsularis genome sequencing.</title>
        <authorList>
            <person name="Alam M."/>
            <person name="Haque M.S."/>
            <person name="Islam M.S."/>
            <person name="Emdad E.M."/>
            <person name="Islam M.M."/>
            <person name="Ahmed B."/>
            <person name="Halim A."/>
            <person name="Hossen Q.M.M."/>
            <person name="Hossain M.Z."/>
            <person name="Ahmed R."/>
            <person name="Khan M.M."/>
            <person name="Islam R."/>
            <person name="Rashid M.M."/>
            <person name="Khan S.A."/>
            <person name="Rahman M.S."/>
            <person name="Alam M."/>
        </authorList>
    </citation>
    <scope>NUCLEOTIDE SEQUENCE [LARGE SCALE GENOMIC DNA]</scope>
    <source>
        <strain evidence="3">cv. CVL-1</strain>
        <tissue evidence="2">Whole seedling</tissue>
    </source>
</reference>
<dbReference type="Proteomes" id="UP000188268">
    <property type="component" value="Unassembled WGS sequence"/>
</dbReference>
<sequence length="750" mass="84743">MLGGNLLDSHSDGHSEMSFCPRSIYQGWTPLPSEIASVMTTSATTLEEKLAAMEKDMTDLIKAVEEKDAEIARLKSQIERPQPNDKSKDDQIHPPENESDDVIVVEKNNIQEVKDPTVIATSSTSVGALSVQQLQEMITNTIKAQYGTSSKAYHTYVKPYTRRIDELKMPENYQPPKFQQFDGKGNPRQHVAHFIETCNNAGTYGDLLVNTRRVVSMTELTNTRQRKDEAVVDYINRWRALSLDCKDKLSETSGVEMCINGMHFGLLYILQGIKPQTFEELATCAHDMELSIANSGNKYPSVSDLRGGKKKANEAKTLKSSTEESMFISAKNIGRKKEDSRKEDGQRVSLREKEAKKYPFPDSDVPEILEQLLRNKLIELPESKRLEEKDKIHDPKYCKFHCIVSHPTEKCINLKELIMMLADEKNIEFDADDAVKADYTTFTSSLDFAASMKSTCNDLELGAKCQLIQFGSLEPVLVQFLEENSFSGLVTKGDSDVSNEARTFAKQKSSRRRRHQSKISTVEGRYQGNDLLSPTKKGYEEYFLKVSNNETSEQSFSKPVMLKEFFSQEFFNEDQSTVGVHMVSFEELSEDEKPRVSAFDRLGMPQTHKSVFDRLNVRSSRQKEVVQAGGSVFDRLESSNVSTAKTLLKDEWKDDKETCSRIPSRMKRHLFLEIDTNGPLKVKRRVVVRTSSFVQINSGGNVSGHVSQVEPSQVEAEKDLTAFEDRGQASVVKIHNNLLLENNAHAKLMK</sequence>
<protein>
    <recommendedName>
        <fullName evidence="4">Retrotransposon gag protein</fullName>
    </recommendedName>
</protein>
<comment type="caution">
    <text evidence="2">The sequence shown here is derived from an EMBL/GenBank/DDBJ whole genome shotgun (WGS) entry which is preliminary data.</text>
</comment>
<evidence type="ECO:0000313" key="3">
    <source>
        <dbReference type="Proteomes" id="UP000188268"/>
    </source>
</evidence>
<accession>A0A1R3K6G2</accession>
<dbReference type="EMBL" id="AWWV01006194">
    <property type="protein sequence ID" value="OMP02636.1"/>
    <property type="molecule type" value="Genomic_DNA"/>
</dbReference>
<keyword evidence="3" id="KW-1185">Reference proteome</keyword>
<dbReference type="PANTHER" id="PTHR33437">
    <property type="entry name" value="OS06G0361200 PROTEIN"/>
    <property type="match status" value="1"/>
</dbReference>
<gene>
    <name evidence="2" type="ORF">CCACVL1_02735</name>
</gene>
<evidence type="ECO:0000313" key="2">
    <source>
        <dbReference type="EMBL" id="OMP02636.1"/>
    </source>
</evidence>
<evidence type="ECO:0000256" key="1">
    <source>
        <dbReference type="SAM" id="MobiDB-lite"/>
    </source>
</evidence>
<organism evidence="2 3">
    <name type="scientific">Corchorus capsularis</name>
    <name type="common">Jute</name>
    <dbReference type="NCBI Taxonomy" id="210143"/>
    <lineage>
        <taxon>Eukaryota</taxon>
        <taxon>Viridiplantae</taxon>
        <taxon>Streptophyta</taxon>
        <taxon>Embryophyta</taxon>
        <taxon>Tracheophyta</taxon>
        <taxon>Spermatophyta</taxon>
        <taxon>Magnoliopsida</taxon>
        <taxon>eudicotyledons</taxon>
        <taxon>Gunneridae</taxon>
        <taxon>Pentapetalae</taxon>
        <taxon>rosids</taxon>
        <taxon>malvids</taxon>
        <taxon>Malvales</taxon>
        <taxon>Malvaceae</taxon>
        <taxon>Grewioideae</taxon>
        <taxon>Apeibeae</taxon>
        <taxon>Corchorus</taxon>
    </lineage>
</organism>
<name>A0A1R3K6G2_COCAP</name>
<dbReference type="STRING" id="210143.A0A1R3K6G2"/>
<feature type="region of interest" description="Disordered" evidence="1">
    <location>
        <begin position="75"/>
        <end position="100"/>
    </location>
</feature>
<feature type="compositionally biased region" description="Basic and acidic residues" evidence="1">
    <location>
        <begin position="75"/>
        <end position="96"/>
    </location>
</feature>
<dbReference type="OrthoDB" id="1752139at2759"/>
<evidence type="ECO:0008006" key="4">
    <source>
        <dbReference type="Google" id="ProtNLM"/>
    </source>
</evidence>
<dbReference type="PANTHER" id="PTHR33437:SF2">
    <property type="entry name" value="OS06G0361200 PROTEIN"/>
    <property type="match status" value="1"/>
</dbReference>
<dbReference type="Gramene" id="OMP02636">
    <property type="protein sequence ID" value="OMP02636"/>
    <property type="gene ID" value="CCACVL1_02735"/>
</dbReference>
<proteinExistence type="predicted"/>
<dbReference type="AlphaFoldDB" id="A0A1R3K6G2"/>